<dbReference type="InterPro" id="IPR000073">
    <property type="entry name" value="AB_hydrolase_1"/>
</dbReference>
<evidence type="ECO:0000313" key="3">
    <source>
        <dbReference type="Proteomes" id="UP001320898"/>
    </source>
</evidence>
<evidence type="ECO:0000313" key="2">
    <source>
        <dbReference type="EMBL" id="MCT8974437.1"/>
    </source>
</evidence>
<dbReference type="SUPFAM" id="SSF53474">
    <property type="entry name" value="alpha/beta-Hydrolases"/>
    <property type="match status" value="1"/>
</dbReference>
<dbReference type="Gene3D" id="3.40.50.1820">
    <property type="entry name" value="alpha/beta hydrolase"/>
    <property type="match status" value="1"/>
</dbReference>
<dbReference type="AlphaFoldDB" id="A0AAW5R4W2"/>
<dbReference type="GO" id="GO:0016787">
    <property type="term" value="F:hydrolase activity"/>
    <property type="evidence" value="ECO:0007669"/>
    <property type="project" value="UniProtKB-KW"/>
</dbReference>
<evidence type="ECO:0000259" key="1">
    <source>
        <dbReference type="Pfam" id="PF12697"/>
    </source>
</evidence>
<keyword evidence="3" id="KW-1185">Reference proteome</keyword>
<dbReference type="Pfam" id="PF12697">
    <property type="entry name" value="Abhydrolase_6"/>
    <property type="match status" value="1"/>
</dbReference>
<dbReference type="EMBL" id="JALIDZ010000012">
    <property type="protein sequence ID" value="MCT8974437.1"/>
    <property type="molecule type" value="Genomic_DNA"/>
</dbReference>
<dbReference type="PANTHER" id="PTHR43689">
    <property type="entry name" value="HYDROLASE"/>
    <property type="match status" value="1"/>
</dbReference>
<dbReference type="PRINTS" id="PR00111">
    <property type="entry name" value="ABHYDROLASE"/>
</dbReference>
<dbReference type="RefSeq" id="WP_261618023.1">
    <property type="nucleotide sequence ID" value="NZ_JALIDZ010000012.1"/>
</dbReference>
<organism evidence="2 3">
    <name type="scientific">Microbaculum marinisediminis</name>
    <dbReference type="NCBI Taxonomy" id="2931392"/>
    <lineage>
        <taxon>Bacteria</taxon>
        <taxon>Pseudomonadati</taxon>
        <taxon>Pseudomonadota</taxon>
        <taxon>Alphaproteobacteria</taxon>
        <taxon>Hyphomicrobiales</taxon>
        <taxon>Tepidamorphaceae</taxon>
        <taxon>Microbaculum</taxon>
    </lineage>
</organism>
<sequence length="231" mass="24947">MCDPIVFVPGLLCTKALFGPQLAAFEGRVQCTVADHTRHDGMKAIVDSILDVAPERFVLVGLSMGGYIALEMAEHAPERMTKLVLMDTTARPDRPEQTAFREALMAQARADGLGPVIDQLLPLFVDDSRLGDAALVATIRQMADDTGVDAFVRQQTAIIGRKDARPDLGDVRCPTLVVCGDRDRLTPLELSEEIAAGIPGARLEMIEGSGHLTTLEKPEAVNTVLEEFLGL</sequence>
<dbReference type="InterPro" id="IPR029058">
    <property type="entry name" value="AB_hydrolase_fold"/>
</dbReference>
<proteinExistence type="predicted"/>
<protein>
    <submittedName>
        <fullName evidence="2">Alpha/beta hydrolase</fullName>
    </submittedName>
</protein>
<comment type="caution">
    <text evidence="2">The sequence shown here is derived from an EMBL/GenBank/DDBJ whole genome shotgun (WGS) entry which is preliminary data.</text>
</comment>
<name>A0AAW5R4W2_9HYPH</name>
<keyword evidence="2" id="KW-0378">Hydrolase</keyword>
<gene>
    <name evidence="2" type="ORF">MUB46_21435</name>
</gene>
<reference evidence="2 3" key="1">
    <citation type="submission" date="2022-04" db="EMBL/GenBank/DDBJ databases">
        <authorList>
            <person name="Ye Y.-Q."/>
            <person name="Du Z.-J."/>
        </authorList>
    </citation>
    <scope>NUCLEOTIDE SEQUENCE [LARGE SCALE GENOMIC DNA]</scope>
    <source>
        <strain evidence="2 3">A6E488</strain>
    </source>
</reference>
<dbReference type="PANTHER" id="PTHR43689:SF8">
    <property type="entry name" value="ALPHA_BETA-HYDROLASES SUPERFAMILY PROTEIN"/>
    <property type="match status" value="1"/>
</dbReference>
<feature type="domain" description="AB hydrolase-1" evidence="1">
    <location>
        <begin position="34"/>
        <end position="222"/>
    </location>
</feature>
<dbReference type="Proteomes" id="UP001320898">
    <property type="component" value="Unassembled WGS sequence"/>
</dbReference>
<accession>A0AAW5R4W2</accession>